<feature type="region of interest" description="Disordered" evidence="1">
    <location>
        <begin position="1"/>
        <end position="28"/>
    </location>
</feature>
<evidence type="ECO:0000313" key="3">
    <source>
        <dbReference type="Proteomes" id="UP000652761"/>
    </source>
</evidence>
<feature type="compositionally biased region" description="Polar residues" evidence="1">
    <location>
        <begin position="42"/>
        <end position="54"/>
    </location>
</feature>
<sequence length="64" mass="7196">MRWSSFRKDCRARQQAASEHGPQPRCPEYPWMLPNSSFDPSCGSSARKASSGATELTPRLTLRL</sequence>
<feature type="compositionally biased region" description="Basic and acidic residues" evidence="1">
    <location>
        <begin position="1"/>
        <end position="12"/>
    </location>
</feature>
<comment type="caution">
    <text evidence="2">The sequence shown here is derived from an EMBL/GenBank/DDBJ whole genome shotgun (WGS) entry which is preliminary data.</text>
</comment>
<dbReference type="AlphaFoldDB" id="A0A843UF01"/>
<reference evidence="2" key="1">
    <citation type="submission" date="2017-07" db="EMBL/GenBank/DDBJ databases">
        <title>Taro Niue Genome Assembly and Annotation.</title>
        <authorList>
            <person name="Atibalentja N."/>
            <person name="Keating K."/>
            <person name="Fields C.J."/>
        </authorList>
    </citation>
    <scope>NUCLEOTIDE SEQUENCE</scope>
    <source>
        <strain evidence="2">Niue_2</strain>
        <tissue evidence="2">Leaf</tissue>
    </source>
</reference>
<keyword evidence="3" id="KW-1185">Reference proteome</keyword>
<dbReference type="Proteomes" id="UP000652761">
    <property type="component" value="Unassembled WGS sequence"/>
</dbReference>
<evidence type="ECO:0000256" key="1">
    <source>
        <dbReference type="SAM" id="MobiDB-lite"/>
    </source>
</evidence>
<proteinExistence type="predicted"/>
<name>A0A843UF01_COLES</name>
<gene>
    <name evidence="2" type="ORF">Taro_014533</name>
</gene>
<feature type="region of interest" description="Disordered" evidence="1">
    <location>
        <begin position="42"/>
        <end position="64"/>
    </location>
</feature>
<accession>A0A843UF01</accession>
<evidence type="ECO:0000313" key="2">
    <source>
        <dbReference type="EMBL" id="MQL82055.1"/>
    </source>
</evidence>
<dbReference type="EMBL" id="NMUH01000606">
    <property type="protein sequence ID" value="MQL82055.1"/>
    <property type="molecule type" value="Genomic_DNA"/>
</dbReference>
<organism evidence="2 3">
    <name type="scientific">Colocasia esculenta</name>
    <name type="common">Wild taro</name>
    <name type="synonym">Arum esculentum</name>
    <dbReference type="NCBI Taxonomy" id="4460"/>
    <lineage>
        <taxon>Eukaryota</taxon>
        <taxon>Viridiplantae</taxon>
        <taxon>Streptophyta</taxon>
        <taxon>Embryophyta</taxon>
        <taxon>Tracheophyta</taxon>
        <taxon>Spermatophyta</taxon>
        <taxon>Magnoliopsida</taxon>
        <taxon>Liliopsida</taxon>
        <taxon>Araceae</taxon>
        <taxon>Aroideae</taxon>
        <taxon>Colocasieae</taxon>
        <taxon>Colocasia</taxon>
    </lineage>
</organism>
<protein>
    <submittedName>
        <fullName evidence="2">Uncharacterized protein</fullName>
    </submittedName>
</protein>